<comment type="caution">
    <text evidence="3">The sequence shown here is derived from an EMBL/GenBank/DDBJ whole genome shotgun (WGS) entry which is preliminary data.</text>
</comment>
<dbReference type="PANTHER" id="PTHR37828:SF1">
    <property type="entry name" value="YCII-RELATED DOMAIN-CONTAINING PROTEIN"/>
    <property type="match status" value="1"/>
</dbReference>
<evidence type="ECO:0000259" key="2">
    <source>
        <dbReference type="Pfam" id="PF03795"/>
    </source>
</evidence>
<name>A0A7Y0ASL7_9HYPH</name>
<gene>
    <name evidence="3" type="ORF">HHL25_00620</name>
</gene>
<organism evidence="3 4">
    <name type="scientific">Rhizobium terricola</name>
    <dbReference type="NCBI Taxonomy" id="2728849"/>
    <lineage>
        <taxon>Bacteria</taxon>
        <taxon>Pseudomonadati</taxon>
        <taxon>Pseudomonadota</taxon>
        <taxon>Alphaproteobacteria</taxon>
        <taxon>Hyphomicrobiales</taxon>
        <taxon>Rhizobiaceae</taxon>
        <taxon>Rhizobium/Agrobacterium group</taxon>
        <taxon>Rhizobium</taxon>
    </lineage>
</organism>
<keyword evidence="3" id="KW-0378">Hydrolase</keyword>
<dbReference type="SUPFAM" id="SSF54909">
    <property type="entry name" value="Dimeric alpha+beta barrel"/>
    <property type="match status" value="1"/>
</dbReference>
<dbReference type="AlphaFoldDB" id="A0A7Y0ASL7"/>
<keyword evidence="4" id="KW-1185">Reference proteome</keyword>
<dbReference type="Pfam" id="PF03795">
    <property type="entry name" value="YCII"/>
    <property type="match status" value="1"/>
</dbReference>
<protein>
    <submittedName>
        <fullName evidence="3">GTP cyclohydrolase</fullName>
    </submittedName>
</protein>
<dbReference type="EMBL" id="JABBGK010000001">
    <property type="protein sequence ID" value="NML72617.1"/>
    <property type="molecule type" value="Genomic_DNA"/>
</dbReference>
<evidence type="ECO:0000313" key="4">
    <source>
        <dbReference type="Proteomes" id="UP000541470"/>
    </source>
</evidence>
<feature type="domain" description="YCII-related" evidence="2">
    <location>
        <begin position="1"/>
        <end position="80"/>
    </location>
</feature>
<dbReference type="InterPro" id="IPR011008">
    <property type="entry name" value="Dimeric_a/b-barrel"/>
</dbReference>
<dbReference type="Gene3D" id="3.30.70.1060">
    <property type="entry name" value="Dimeric alpha+beta barrel"/>
    <property type="match status" value="1"/>
</dbReference>
<dbReference type="PANTHER" id="PTHR37828">
    <property type="entry name" value="GSR2449 PROTEIN"/>
    <property type="match status" value="1"/>
</dbReference>
<evidence type="ECO:0000256" key="1">
    <source>
        <dbReference type="ARBA" id="ARBA00007689"/>
    </source>
</evidence>
<dbReference type="Proteomes" id="UP000541470">
    <property type="component" value="Unassembled WGS sequence"/>
</dbReference>
<proteinExistence type="inferred from homology"/>
<dbReference type="RefSeq" id="WP_169586250.1">
    <property type="nucleotide sequence ID" value="NZ_JABBGK010000001.1"/>
</dbReference>
<accession>A0A7Y0ASL7</accession>
<dbReference type="GO" id="GO:0016787">
    <property type="term" value="F:hydrolase activity"/>
    <property type="evidence" value="ECO:0007669"/>
    <property type="project" value="UniProtKB-KW"/>
</dbReference>
<reference evidence="3 4" key="1">
    <citation type="submission" date="2020-04" db="EMBL/GenBank/DDBJ databases">
        <title>Rhizobium sp. S-51 isolated from soil.</title>
        <authorList>
            <person name="Dahal R.H."/>
        </authorList>
    </citation>
    <scope>NUCLEOTIDE SEQUENCE [LARGE SCALE GENOMIC DNA]</scope>
    <source>
        <strain evidence="3 4">S-51</strain>
    </source>
</reference>
<comment type="similarity">
    <text evidence="1">Belongs to the YciI family.</text>
</comment>
<dbReference type="InterPro" id="IPR005545">
    <property type="entry name" value="YCII"/>
</dbReference>
<evidence type="ECO:0000313" key="3">
    <source>
        <dbReference type="EMBL" id="NML72617.1"/>
    </source>
</evidence>
<sequence length="94" mass="10301">MFILSLTYRKSNEEADRHMEPHMAWVNEGYDSGMFLASGRKVPRTGGVILAKGDRTAIESFVAADPFTIHGVADYEIVELALTRTAEGLDGLKG</sequence>